<dbReference type="AlphaFoldDB" id="A0AAU8P9D9"/>
<protein>
    <submittedName>
        <fullName evidence="1">Uncharacterized protein</fullName>
    </submittedName>
</protein>
<dbReference type="RefSeq" id="WP_013822050.1">
    <property type="nucleotide sequence ID" value="NC_015573.1"/>
</dbReference>
<name>A0AAU8P9D9_DESK7</name>
<organism evidence="1 2">
    <name type="scientific">Desulfofundulus kuznetsovii (strain DSM 6115 / VKM B-1805 / 17)</name>
    <name type="common">Desulfotomaculum kuznetsovii</name>
    <dbReference type="NCBI Taxonomy" id="760568"/>
    <lineage>
        <taxon>Bacteria</taxon>
        <taxon>Bacillati</taxon>
        <taxon>Bacillota</taxon>
        <taxon>Clostridia</taxon>
        <taxon>Eubacteriales</taxon>
        <taxon>Peptococcaceae</taxon>
        <taxon>Desulfofundulus</taxon>
    </lineage>
</organism>
<dbReference type="Proteomes" id="UP000009229">
    <property type="component" value="Chromosome"/>
</dbReference>
<gene>
    <name evidence="1" type="ordered locus">Desku_0936</name>
</gene>
<accession>A0AAU8P9D9</accession>
<proteinExistence type="predicted"/>
<evidence type="ECO:0000313" key="2">
    <source>
        <dbReference type="Proteomes" id="UP000009229"/>
    </source>
</evidence>
<keyword evidence="2" id="KW-1185">Reference proteome</keyword>
<sequence>MEPRKLSIEKFSCCSLWQECEKAGRCVQEGNSVISREQYLENCTLAQRYRRGKRQSTSEKQTLIHEQLRLF</sequence>
<dbReference type="KEGG" id="dku:Desku_0936"/>
<reference evidence="2" key="1">
    <citation type="submission" date="2011-05" db="EMBL/GenBank/DDBJ databases">
        <title>Complete sequence of Desulfotomaculum kuznetsovii DSM 6115.</title>
        <authorList>
            <person name="Lucas S."/>
            <person name="Han J."/>
            <person name="Lapidus A."/>
            <person name="Cheng J.-F."/>
            <person name="Goodwin L."/>
            <person name="Pitluck S."/>
            <person name="Peters L."/>
            <person name="Mikhailova N."/>
            <person name="Lu M."/>
            <person name="Saunders E."/>
            <person name="Han C."/>
            <person name="Tapia R."/>
            <person name="Land M."/>
            <person name="Hauser L."/>
            <person name="Kyrpides N."/>
            <person name="Ivanova N."/>
            <person name="Pagani I."/>
            <person name="Nazina T."/>
            <person name="Ivanova A."/>
            <person name="Parshina S."/>
            <person name="Kuever J."/>
            <person name="Muyzer G."/>
            <person name="Plugge C."/>
            <person name="Stams A."/>
            <person name="Woyke T."/>
        </authorList>
    </citation>
    <scope>NUCLEOTIDE SEQUENCE [LARGE SCALE GENOMIC DNA]</scope>
    <source>
        <strain evidence="2">DSM 6115 / VKM B-1805 / 17</strain>
    </source>
</reference>
<evidence type="ECO:0000313" key="1">
    <source>
        <dbReference type="EMBL" id="AEG14535.1"/>
    </source>
</evidence>
<dbReference type="EMBL" id="CP002770">
    <property type="protein sequence ID" value="AEG14535.1"/>
    <property type="molecule type" value="Genomic_DNA"/>
</dbReference>